<reference evidence="1 2" key="1">
    <citation type="submission" date="2023-11" db="EMBL/GenBank/DDBJ databases">
        <title>Gilvimarinus fulvus sp. nov., isolated from the surface of Kelp.</title>
        <authorList>
            <person name="Sun Y.Y."/>
            <person name="Gong Y."/>
            <person name="Du Z.J."/>
        </authorList>
    </citation>
    <scope>NUCLEOTIDE SEQUENCE [LARGE SCALE GENOMIC DNA]</scope>
    <source>
        <strain evidence="1 2">SDUM040013</strain>
    </source>
</reference>
<dbReference type="EMBL" id="JAXAFO010000037">
    <property type="protein sequence ID" value="MDX6851028.1"/>
    <property type="molecule type" value="Genomic_DNA"/>
</dbReference>
<evidence type="ECO:0000313" key="2">
    <source>
        <dbReference type="Proteomes" id="UP001273505"/>
    </source>
</evidence>
<dbReference type="RefSeq" id="WP_302720639.1">
    <property type="nucleotide sequence ID" value="NZ_JAULRU010000154.1"/>
</dbReference>
<name>A0ABU4S549_9GAMM</name>
<accession>A0ABU4S549</accession>
<evidence type="ECO:0000313" key="1">
    <source>
        <dbReference type="EMBL" id="MDX6851028.1"/>
    </source>
</evidence>
<sequence length="146" mass="15681">MNYLSTAAIASALIVGLSSCATQDSKSSVNISTALLETTGQNGRACVRASDIQGFGVLKDDVLSIDAFGNEYYLATVMPGCTDLGLSARGMFEERFGDVCGGGMNRVKTGSSHCRIRHIFEFKTREQAFAAHDTALEFKHSAEQEE</sequence>
<proteinExistence type="predicted"/>
<dbReference type="InterPro" id="IPR045500">
    <property type="entry name" value="DUF6491"/>
</dbReference>
<dbReference type="Pfam" id="PF20101">
    <property type="entry name" value="DUF6491"/>
    <property type="match status" value="1"/>
</dbReference>
<protein>
    <submittedName>
        <fullName evidence="1">DUF6491 family protein</fullName>
    </submittedName>
</protein>
<gene>
    <name evidence="1" type="ORF">SCD92_16750</name>
</gene>
<organism evidence="1 2">
    <name type="scientific">Gilvimarinus gilvus</name>
    <dbReference type="NCBI Taxonomy" id="3058038"/>
    <lineage>
        <taxon>Bacteria</taxon>
        <taxon>Pseudomonadati</taxon>
        <taxon>Pseudomonadota</taxon>
        <taxon>Gammaproteobacteria</taxon>
        <taxon>Cellvibrionales</taxon>
        <taxon>Cellvibrionaceae</taxon>
        <taxon>Gilvimarinus</taxon>
    </lineage>
</organism>
<keyword evidence="2" id="KW-1185">Reference proteome</keyword>
<comment type="caution">
    <text evidence="1">The sequence shown here is derived from an EMBL/GenBank/DDBJ whole genome shotgun (WGS) entry which is preliminary data.</text>
</comment>
<dbReference type="Proteomes" id="UP001273505">
    <property type="component" value="Unassembled WGS sequence"/>
</dbReference>